<feature type="domain" description="Polysaccharide chain length determinant N-terminal" evidence="8">
    <location>
        <begin position="4"/>
        <end position="70"/>
    </location>
</feature>
<dbReference type="RefSeq" id="WP_010442180.1">
    <property type="nucleotide sequence ID" value="NZ_AEYW01000014.1"/>
</dbReference>
<keyword evidence="2" id="KW-1003">Cell membrane</keyword>
<evidence type="ECO:0000256" key="3">
    <source>
        <dbReference type="ARBA" id="ARBA00022692"/>
    </source>
</evidence>
<comment type="subcellular location">
    <subcellularLocation>
        <location evidence="1">Cell membrane</location>
        <topology evidence="1">Multi-pass membrane protein</topology>
    </subcellularLocation>
</comment>
<evidence type="ECO:0000256" key="2">
    <source>
        <dbReference type="ARBA" id="ARBA00022475"/>
    </source>
</evidence>
<evidence type="ECO:0000313" key="10">
    <source>
        <dbReference type="Proteomes" id="UP000271700"/>
    </source>
</evidence>
<dbReference type="PANTHER" id="PTHR32309:SF31">
    <property type="entry name" value="CAPSULAR EXOPOLYSACCHARIDE FAMILY"/>
    <property type="match status" value="1"/>
</dbReference>
<name>A0A497ZL49_9RHOB</name>
<dbReference type="Pfam" id="PF02706">
    <property type="entry name" value="Wzz"/>
    <property type="match status" value="1"/>
</dbReference>
<evidence type="ECO:0000256" key="6">
    <source>
        <dbReference type="SAM" id="Coils"/>
    </source>
</evidence>
<dbReference type="Proteomes" id="UP000271700">
    <property type="component" value="Unassembled WGS sequence"/>
</dbReference>
<dbReference type="InterPro" id="IPR003856">
    <property type="entry name" value="LPS_length_determ_N"/>
</dbReference>
<evidence type="ECO:0000256" key="7">
    <source>
        <dbReference type="SAM" id="Phobius"/>
    </source>
</evidence>
<keyword evidence="5 7" id="KW-0472">Membrane</keyword>
<proteinExistence type="predicted"/>
<keyword evidence="4 7" id="KW-1133">Transmembrane helix</keyword>
<dbReference type="STRING" id="981384.GCA_000192475_01317"/>
<evidence type="ECO:0000259" key="8">
    <source>
        <dbReference type="Pfam" id="PF02706"/>
    </source>
</evidence>
<feature type="transmembrane region" description="Helical" evidence="7">
    <location>
        <begin position="410"/>
        <end position="429"/>
    </location>
</feature>
<accession>A0A497ZL49</accession>
<evidence type="ECO:0000256" key="1">
    <source>
        <dbReference type="ARBA" id="ARBA00004651"/>
    </source>
</evidence>
<protein>
    <submittedName>
        <fullName evidence="9">Uncharacterized protein involved in exopolysaccharide biosynthesis</fullName>
    </submittedName>
</protein>
<reference evidence="9 10" key="1">
    <citation type="submission" date="2018-10" db="EMBL/GenBank/DDBJ databases">
        <title>Genomic Encyclopedia of Archaeal and Bacterial Type Strains, Phase II (KMG-II): from individual species to whole genera.</title>
        <authorList>
            <person name="Goeker M."/>
        </authorList>
    </citation>
    <scope>NUCLEOTIDE SEQUENCE [LARGE SCALE GENOMIC DNA]</scope>
    <source>
        <strain evidence="9 10">DSM 29317</strain>
    </source>
</reference>
<dbReference type="PANTHER" id="PTHR32309">
    <property type="entry name" value="TYROSINE-PROTEIN KINASE"/>
    <property type="match status" value="1"/>
</dbReference>
<dbReference type="AlphaFoldDB" id="A0A497ZL49"/>
<feature type="transmembrane region" description="Helical" evidence="7">
    <location>
        <begin position="16"/>
        <end position="37"/>
    </location>
</feature>
<keyword evidence="3 7" id="KW-0812">Transmembrane</keyword>
<keyword evidence="10" id="KW-1185">Reference proteome</keyword>
<organism evidence="9 10">
    <name type="scientific">Ruegeria conchae</name>
    <dbReference type="NCBI Taxonomy" id="981384"/>
    <lineage>
        <taxon>Bacteria</taxon>
        <taxon>Pseudomonadati</taxon>
        <taxon>Pseudomonadota</taxon>
        <taxon>Alphaproteobacteria</taxon>
        <taxon>Rhodobacterales</taxon>
        <taxon>Roseobacteraceae</taxon>
        <taxon>Ruegeria</taxon>
    </lineage>
</organism>
<dbReference type="GO" id="GO:0005886">
    <property type="term" value="C:plasma membrane"/>
    <property type="evidence" value="ECO:0007669"/>
    <property type="project" value="UniProtKB-SubCell"/>
</dbReference>
<keyword evidence="6" id="KW-0175">Coiled coil</keyword>
<evidence type="ECO:0000256" key="4">
    <source>
        <dbReference type="ARBA" id="ARBA00022989"/>
    </source>
</evidence>
<evidence type="ECO:0000313" key="9">
    <source>
        <dbReference type="EMBL" id="RLK07375.1"/>
    </source>
</evidence>
<feature type="coiled-coil region" evidence="6">
    <location>
        <begin position="174"/>
        <end position="230"/>
    </location>
</feature>
<evidence type="ECO:0000256" key="5">
    <source>
        <dbReference type="ARBA" id="ARBA00023136"/>
    </source>
</evidence>
<dbReference type="EMBL" id="RCCT01000003">
    <property type="protein sequence ID" value="RLK07375.1"/>
    <property type="molecule type" value="Genomic_DNA"/>
</dbReference>
<gene>
    <name evidence="9" type="ORF">CLV75_2496</name>
</gene>
<dbReference type="InterPro" id="IPR050445">
    <property type="entry name" value="Bact_polysacc_biosynth/exp"/>
</dbReference>
<sequence length="518" mass="57758">MTNDIRFYLSLVWRRLYFIIPIIVFCTLAGIYAAFMLPPVYKAQSRLVVESAQIPGDLASTTVQASVVEILQVIQQRVMARANLLELSRRFGVHDDQPNLTSDEIVWDMEERIELQLPFDTRNQAAFVTVSFAAPDAENSARVTNELVTQILQENVAMRTGVAAQTLDFFVQEVARLDGEMAEQNRKILEFKEAHKDALPDSLTYSRERQSSLQERILQLDRELSGLRDRRSRLVEVYERTGRSDLAGESLTPEQRRLRQLQDERASALVIYSSDHPRIRSLDGQIAALEAANIQLGLGTETAPNFTAFDLQVSDIDGQIDFIEAQKTDINTELELLAQSIEATPTNAIALGTLERDYDNLQLQYTQATASLAEARTGDQIEAQSRGQRITVTEHATVPTFPAEPSRKKVAAIGMAAGLALAGGLFVLLEVLNSTVRRPVDISSRLGEPVFGTVPYMWTRREIAIRRSMIVAGLCLPIVGAVAALYLIHLYYLPLDLVIEKVAEKLGATYLLDRLNLG</sequence>
<dbReference type="OrthoDB" id="8114194at2"/>
<feature type="transmembrane region" description="Helical" evidence="7">
    <location>
        <begin position="470"/>
        <end position="492"/>
    </location>
</feature>
<comment type="caution">
    <text evidence="9">The sequence shown here is derived from an EMBL/GenBank/DDBJ whole genome shotgun (WGS) entry which is preliminary data.</text>
</comment>